<dbReference type="Pfam" id="PF01556">
    <property type="entry name" value="DnaJ_C"/>
    <property type="match status" value="1"/>
</dbReference>
<dbReference type="GO" id="GO:0007059">
    <property type="term" value="P:chromosome segregation"/>
    <property type="evidence" value="ECO:0007669"/>
    <property type="project" value="TreeGrafter"/>
</dbReference>
<protein>
    <recommendedName>
        <fullName evidence="1">Chaperone DnaJ C-terminal domain-containing protein</fullName>
    </recommendedName>
</protein>
<proteinExistence type="predicted"/>
<dbReference type="EMBL" id="JADCNL010000010">
    <property type="protein sequence ID" value="KAG0464363.1"/>
    <property type="molecule type" value="Genomic_DNA"/>
</dbReference>
<accession>A0A835UK36</accession>
<dbReference type="PANTHER" id="PTHR35768:SF1">
    <property type="entry name" value="PROTEIN MULTIPOLAR SPINDLE 1"/>
    <property type="match status" value="1"/>
</dbReference>
<dbReference type="InterPro" id="IPR002939">
    <property type="entry name" value="DnaJ_C"/>
</dbReference>
<comment type="caution">
    <text evidence="2">The sequence shown here is derived from an EMBL/GenBank/DDBJ whole genome shotgun (WGS) entry which is preliminary data.</text>
</comment>
<evidence type="ECO:0000313" key="3">
    <source>
        <dbReference type="Proteomes" id="UP000636800"/>
    </source>
</evidence>
<dbReference type="Proteomes" id="UP000636800">
    <property type="component" value="Chromosome 10"/>
</dbReference>
<evidence type="ECO:0000259" key="1">
    <source>
        <dbReference type="Pfam" id="PF01556"/>
    </source>
</evidence>
<dbReference type="InterPro" id="IPR037500">
    <property type="entry name" value="Msp1"/>
</dbReference>
<dbReference type="GO" id="GO:0042138">
    <property type="term" value="P:meiotic DNA double-strand break formation"/>
    <property type="evidence" value="ECO:0007669"/>
    <property type="project" value="InterPro"/>
</dbReference>
<dbReference type="AlphaFoldDB" id="A0A835UK36"/>
<dbReference type="PANTHER" id="PTHR35768">
    <property type="entry name" value="PROTEIN MULTIPOLAR SPINDLE 1"/>
    <property type="match status" value="1"/>
</dbReference>
<evidence type="ECO:0000313" key="2">
    <source>
        <dbReference type="EMBL" id="KAG0464363.1"/>
    </source>
</evidence>
<reference evidence="2 3" key="1">
    <citation type="journal article" date="2020" name="Nat. Food">
        <title>A phased Vanilla planifolia genome enables genetic improvement of flavour and production.</title>
        <authorList>
            <person name="Hasing T."/>
            <person name="Tang H."/>
            <person name="Brym M."/>
            <person name="Khazi F."/>
            <person name="Huang T."/>
            <person name="Chambers A.H."/>
        </authorList>
    </citation>
    <scope>NUCLEOTIDE SEQUENCE [LARGE SCALE GENOMIC DNA]</scope>
    <source>
        <tissue evidence="2">Leaf</tissue>
    </source>
</reference>
<organism evidence="2 3">
    <name type="scientific">Vanilla planifolia</name>
    <name type="common">Vanilla</name>
    <dbReference type="NCBI Taxonomy" id="51239"/>
    <lineage>
        <taxon>Eukaryota</taxon>
        <taxon>Viridiplantae</taxon>
        <taxon>Streptophyta</taxon>
        <taxon>Embryophyta</taxon>
        <taxon>Tracheophyta</taxon>
        <taxon>Spermatophyta</taxon>
        <taxon>Magnoliopsida</taxon>
        <taxon>Liliopsida</taxon>
        <taxon>Asparagales</taxon>
        <taxon>Orchidaceae</taxon>
        <taxon>Vanilloideae</taxon>
        <taxon>Vanilleae</taxon>
        <taxon>Vanilla</taxon>
    </lineage>
</organism>
<dbReference type="GO" id="GO:0000212">
    <property type="term" value="P:meiotic spindle organization"/>
    <property type="evidence" value="ECO:0007669"/>
    <property type="project" value="InterPro"/>
</dbReference>
<sequence>MASNLNWATDQTSLKIAVAIALYRLKNPRPETSSSSESDAQRWKKKAKLRKLEILRLREELKLHEDGKWREACREITSCRCHFFDECSDSRSIDDHWIDEVLRNRFLRLVRWKERRKKIGDGSTWRRNFAEDHLPRQGREAPVCITSDIAFVLQQKEHPKFKRKGNGLFLEHTLSFTEARCGFRPFLRGKLYMHFMANFLDSLSLEQCKTMEVVLCPRNRLQLTDMELDKCEGTTLQDLNIEEEMSRKQGQA</sequence>
<dbReference type="GO" id="GO:0007140">
    <property type="term" value="P:male meiotic nuclear division"/>
    <property type="evidence" value="ECO:0007669"/>
    <property type="project" value="TreeGrafter"/>
</dbReference>
<feature type="domain" description="Chaperone DnaJ C-terminal" evidence="1">
    <location>
        <begin position="134"/>
        <end position="189"/>
    </location>
</feature>
<gene>
    <name evidence="2" type="ORF">HPP92_020432</name>
</gene>
<name>A0A835UK36_VANPL</name>
<keyword evidence="3" id="KW-1185">Reference proteome</keyword>